<feature type="compositionally biased region" description="Polar residues" evidence="3">
    <location>
        <begin position="102"/>
        <end position="126"/>
    </location>
</feature>
<dbReference type="InterPro" id="IPR000571">
    <property type="entry name" value="Znf_CCCH"/>
</dbReference>
<feature type="domain" description="C3H1-type" evidence="4">
    <location>
        <begin position="481"/>
        <end position="508"/>
    </location>
</feature>
<keyword evidence="2" id="KW-0863">Zinc-finger</keyword>
<dbReference type="GO" id="GO:0003723">
    <property type="term" value="F:RNA binding"/>
    <property type="evidence" value="ECO:0007669"/>
    <property type="project" value="InterPro"/>
</dbReference>
<keyword evidence="2" id="KW-0479">Metal-binding</keyword>
<dbReference type="InterPro" id="IPR045348">
    <property type="entry name" value="CPSF4/Yth1"/>
</dbReference>
<feature type="zinc finger region" description="C3H1-type" evidence="2">
    <location>
        <begin position="481"/>
        <end position="508"/>
    </location>
</feature>
<dbReference type="PANTHER" id="PTHR23102:SF24">
    <property type="entry name" value="CLEAVAGE AND POLYADENYLATION SPECIFICITY FACTOR SUBUNIT 4"/>
    <property type="match status" value="1"/>
</dbReference>
<evidence type="ECO:0000259" key="4">
    <source>
        <dbReference type="PROSITE" id="PS50103"/>
    </source>
</evidence>
<protein>
    <submittedName>
        <fullName evidence="6">C3H1-type domain-containing protein</fullName>
    </submittedName>
</protein>
<reference evidence="6" key="1">
    <citation type="submission" date="2016-11" db="UniProtKB">
        <authorList>
            <consortium name="WormBaseParasite"/>
        </authorList>
    </citation>
    <scope>IDENTIFICATION</scope>
</reference>
<dbReference type="Gene3D" id="4.10.1000.10">
    <property type="entry name" value="Zinc finger, CCCH-type"/>
    <property type="match status" value="1"/>
</dbReference>
<evidence type="ECO:0000313" key="6">
    <source>
        <dbReference type="WBParaSite" id="Hba_17694"/>
    </source>
</evidence>
<dbReference type="SMART" id="SM00356">
    <property type="entry name" value="ZnF_C3H1"/>
    <property type="match status" value="4"/>
</dbReference>
<name>A0A1I7XK58_HETBA</name>
<dbReference type="GO" id="GO:0008270">
    <property type="term" value="F:zinc ion binding"/>
    <property type="evidence" value="ECO:0007669"/>
    <property type="project" value="UniProtKB-KW"/>
</dbReference>
<keyword evidence="1" id="KW-0677">Repeat</keyword>
<organism evidence="5 6">
    <name type="scientific">Heterorhabditis bacteriophora</name>
    <name type="common">Entomopathogenic nematode worm</name>
    <dbReference type="NCBI Taxonomy" id="37862"/>
    <lineage>
        <taxon>Eukaryota</taxon>
        <taxon>Metazoa</taxon>
        <taxon>Ecdysozoa</taxon>
        <taxon>Nematoda</taxon>
        <taxon>Chromadorea</taxon>
        <taxon>Rhabditida</taxon>
        <taxon>Rhabditina</taxon>
        <taxon>Rhabditomorpha</taxon>
        <taxon>Strongyloidea</taxon>
        <taxon>Heterorhabditidae</taxon>
        <taxon>Heterorhabditis</taxon>
    </lineage>
</organism>
<evidence type="ECO:0000313" key="5">
    <source>
        <dbReference type="Proteomes" id="UP000095283"/>
    </source>
</evidence>
<dbReference type="WBParaSite" id="Hba_17694">
    <property type="protein sequence ID" value="Hba_17694"/>
    <property type="gene ID" value="Hba_17694"/>
</dbReference>
<keyword evidence="5" id="KW-1185">Reference proteome</keyword>
<sequence>MTDCVNIGSASLNSKPDVENSIPDIDGPMITVYRTSTKLVRKPRPMNHSKDIETNSSPEQVGTALPSEAVVLPSAISLNNTVSSKLSAVSQLVPRSGMLRLSTKTPPAPLSSSIHTTGTTKDLSTNSKKDIPSKVVFPSTINKGLTVAINSDNLNICLDRDIEWDSDEDITKLIPKKILVLPEEQKTMNTSSSSSSIDISSDAEILPDGGCCNNQDNEQAHLERQKKNISSFSADRYIISPRDSPNIQMCDSPHLAVPSLSCSVANSPCSTITSPVSSINPSNNFVVSFIIWPSNAEPHNIKLFQRKDQYNLREEIVPITPPMPTSPVTGTSTLQTSFSIDSLSDKRITLKPAVPLSDGNNYRVPRTIKKSLKNIPINSRPYRGLMSLRIINGKRVAGDSRECFANLEGKCVAGIFCRFEHDGSTNHQNKKVCSRLLRGLCRPDANCSHHVLLPHQYPVCQFFLRVSCFEPNCQLLHVKHSCNLQPCEDFNKGICLAGDDCDYPHRYIYQTVKKRGIYVHEEETHRFVRTGDEDCCFLSSLKAGFYSLYDYKVFSMGHWISLIIFKSVMRSQAFAIEVIFDKTLTFHFDSQTGIALYSRPSQDKLVANEVMGEPIGEHDDTELGGEEEDDGQIANDEKIAGAVDQEVSRVRRAASQSSRAWQALLPGKRAFHEEDMVEEEDQQHYLQQQPVFRRQPPEGITMPGRGTVVPRLTSVGPSPHRIPPPVGQAAHIAAQRLPTLNGGPPKENKPLKVVTLLPNSRRMMTPGGAPRPLAVGVRQLAGTRSHSLHSTAPNTATPMAKQAQQMIIHATTKLGDRVLSGQTVEEFNRLVEQLNSEISRLQEDNRKTASNHRDSIDQLQSSHQIALDQKDTRIKQLESQVDKLQRELGTAMKNYHAQLLINEMNNMDAENKDETGDVEETHENHQDTPRIDTDGSHIVQVQQVPPIRQQQLQHTRVQQVVQHPHSHHRQRQQLQNEQWVEIEQPILHEEEEMEEEIIEEEVDEETFLRMQAEMEQQGGRIEVHEEHVHPDQLD</sequence>
<feature type="compositionally biased region" description="Basic and acidic residues" evidence="3">
    <location>
        <begin position="844"/>
        <end position="856"/>
    </location>
</feature>
<accession>A0A1I7XK58</accession>
<dbReference type="PROSITE" id="PS50103">
    <property type="entry name" value="ZF_C3H1"/>
    <property type="match status" value="1"/>
</dbReference>
<feature type="region of interest" description="Disordered" evidence="3">
    <location>
        <begin position="844"/>
        <end position="864"/>
    </location>
</feature>
<proteinExistence type="predicted"/>
<dbReference type="AlphaFoldDB" id="A0A1I7XK58"/>
<evidence type="ECO:0000256" key="1">
    <source>
        <dbReference type="ARBA" id="ARBA00022737"/>
    </source>
</evidence>
<keyword evidence="2" id="KW-0862">Zinc</keyword>
<feature type="region of interest" description="Disordered" evidence="3">
    <location>
        <begin position="102"/>
        <end position="127"/>
    </location>
</feature>
<evidence type="ECO:0000256" key="2">
    <source>
        <dbReference type="PROSITE-ProRule" id="PRU00723"/>
    </source>
</evidence>
<dbReference type="PANTHER" id="PTHR23102">
    <property type="entry name" value="CLEAVAGE AND POLYADENYLATION SPECIFICITY FACTOR SUBUNIT 4-RELATED"/>
    <property type="match status" value="1"/>
</dbReference>
<dbReference type="Proteomes" id="UP000095283">
    <property type="component" value="Unplaced"/>
</dbReference>
<evidence type="ECO:0000256" key="3">
    <source>
        <dbReference type="SAM" id="MobiDB-lite"/>
    </source>
</evidence>